<dbReference type="PANTHER" id="PTHR34761">
    <property type="entry name" value="NUCLEOLUS AND NEURAL PROGENITOR PROTEIN"/>
    <property type="match status" value="1"/>
</dbReference>
<dbReference type="InterPro" id="IPR052835">
    <property type="entry name" value="Nepro"/>
</dbReference>
<protein>
    <recommendedName>
        <fullName evidence="1">Nucleolus and neural progenitor protein-like N-terminal domain-containing protein</fullName>
    </recommendedName>
</protein>
<keyword evidence="3" id="KW-1185">Reference proteome</keyword>
<feature type="domain" description="Nucleolus and neural progenitor protein-like N-terminal" evidence="1">
    <location>
        <begin position="5"/>
        <end position="190"/>
    </location>
</feature>
<dbReference type="OrthoDB" id="9899341at2759"/>
<dbReference type="FunCoup" id="F4WB03">
    <property type="interactions" value="86"/>
</dbReference>
<accession>F4WB03</accession>
<dbReference type="PANTHER" id="PTHR34761:SF1">
    <property type="entry name" value="NUCLEOLUS AND NEURAL PROGENITOR PROTEIN"/>
    <property type="match status" value="1"/>
</dbReference>
<proteinExistence type="predicted"/>
<sequence>MMAFWNHVTLERPPRTMWQIKPPDAKRTGVDVSQFKKTLSTVIHDFELMDDLHRNVAVLNRLIYRMKYKFRNDKGFMFMVKLGKALDNCYRMCLKNDYVTLKSLIQMRDGMYSLPSRQNLEYVLARTQGFGKLMTRIENMSWIASHYFISRMKSGQAWKIVLIALATICRIWFHTRYILLKCCFWYDELYRYAPQFQYVGAKPWLPNDQSLPHNLKSWLCVDWEDRNLSHNSFTGQQLIRKIMSEAYSNITKENINTLMLDEEIDDSEIDDSETDNSRLTQNIKVTSNNNVKNKSLSNNDTEDIGDRETFVSSSNLPPNDGCTSIKRKHMNTAQGMSFKKSKNHAKKIEIIL</sequence>
<evidence type="ECO:0000259" key="1">
    <source>
        <dbReference type="Pfam" id="PF14780"/>
    </source>
</evidence>
<dbReference type="InParanoid" id="F4WB03"/>
<gene>
    <name evidence="2" type="ORF">G5I_02725</name>
</gene>
<name>F4WB03_ACREC</name>
<evidence type="ECO:0000313" key="2">
    <source>
        <dbReference type="EMBL" id="EGI68623.1"/>
    </source>
</evidence>
<organism evidence="3">
    <name type="scientific">Acromyrmex echinatior</name>
    <name type="common">Panamanian leafcutter ant</name>
    <name type="synonym">Acromyrmex octospinosus echinatior</name>
    <dbReference type="NCBI Taxonomy" id="103372"/>
    <lineage>
        <taxon>Eukaryota</taxon>
        <taxon>Metazoa</taxon>
        <taxon>Ecdysozoa</taxon>
        <taxon>Arthropoda</taxon>
        <taxon>Hexapoda</taxon>
        <taxon>Insecta</taxon>
        <taxon>Pterygota</taxon>
        <taxon>Neoptera</taxon>
        <taxon>Endopterygota</taxon>
        <taxon>Hymenoptera</taxon>
        <taxon>Apocrita</taxon>
        <taxon>Aculeata</taxon>
        <taxon>Formicoidea</taxon>
        <taxon>Formicidae</taxon>
        <taxon>Myrmicinae</taxon>
        <taxon>Acromyrmex</taxon>
    </lineage>
</organism>
<evidence type="ECO:0000313" key="3">
    <source>
        <dbReference type="Proteomes" id="UP000007755"/>
    </source>
</evidence>
<dbReference type="EMBL" id="GL888056">
    <property type="protein sequence ID" value="EGI68623.1"/>
    <property type="molecule type" value="Genomic_DNA"/>
</dbReference>
<reference evidence="2" key="1">
    <citation type="submission" date="2011-02" db="EMBL/GenBank/DDBJ databases">
        <title>The genome of the leaf-cutting ant Acromyrmex echinatior suggests key adaptations to social evolution and fungus farming.</title>
        <authorList>
            <person name="Nygaard S."/>
            <person name="Zhang G."/>
        </authorList>
    </citation>
    <scope>NUCLEOTIDE SEQUENCE</scope>
</reference>
<dbReference type="GO" id="GO:0005634">
    <property type="term" value="C:nucleus"/>
    <property type="evidence" value="ECO:0007669"/>
    <property type="project" value="TreeGrafter"/>
</dbReference>
<dbReference type="AlphaFoldDB" id="F4WB03"/>
<dbReference type="GO" id="GO:0045747">
    <property type="term" value="P:positive regulation of Notch signaling pathway"/>
    <property type="evidence" value="ECO:0007669"/>
    <property type="project" value="TreeGrafter"/>
</dbReference>
<dbReference type="eggNOG" id="ENOG502S8BH">
    <property type="taxonomic scope" value="Eukaryota"/>
</dbReference>
<dbReference type="InterPro" id="IPR027951">
    <property type="entry name" value="Nepro_N"/>
</dbReference>
<dbReference type="Proteomes" id="UP000007755">
    <property type="component" value="Unassembled WGS sequence"/>
</dbReference>
<dbReference type="STRING" id="103372.F4WB03"/>
<dbReference type="Pfam" id="PF14780">
    <property type="entry name" value="NEPRO_N"/>
    <property type="match status" value="1"/>
</dbReference>